<organism evidence="2 3">
    <name type="scientific">Ancylostoma ceylanicum</name>
    <dbReference type="NCBI Taxonomy" id="53326"/>
    <lineage>
        <taxon>Eukaryota</taxon>
        <taxon>Metazoa</taxon>
        <taxon>Ecdysozoa</taxon>
        <taxon>Nematoda</taxon>
        <taxon>Chromadorea</taxon>
        <taxon>Rhabditida</taxon>
        <taxon>Rhabditina</taxon>
        <taxon>Rhabditomorpha</taxon>
        <taxon>Strongyloidea</taxon>
        <taxon>Ancylostomatidae</taxon>
        <taxon>Ancylostomatinae</taxon>
        <taxon>Ancylostoma</taxon>
    </lineage>
</organism>
<dbReference type="AlphaFoldDB" id="A0A016WQU3"/>
<gene>
    <name evidence="2" type="primary">Acey_s0547.g3272</name>
    <name evidence="2" type="ORF">Y032_0547g3272</name>
</gene>
<comment type="caution">
    <text evidence="2">The sequence shown here is derived from an EMBL/GenBank/DDBJ whole genome shotgun (WGS) entry which is preliminary data.</text>
</comment>
<evidence type="ECO:0000313" key="3">
    <source>
        <dbReference type="Proteomes" id="UP000024635"/>
    </source>
</evidence>
<keyword evidence="3" id="KW-1185">Reference proteome</keyword>
<evidence type="ECO:0000313" key="2">
    <source>
        <dbReference type="EMBL" id="EYC42015.1"/>
    </source>
</evidence>
<evidence type="ECO:0000256" key="1">
    <source>
        <dbReference type="SAM" id="MobiDB-lite"/>
    </source>
</evidence>
<accession>A0A016WQU3</accession>
<feature type="region of interest" description="Disordered" evidence="1">
    <location>
        <begin position="77"/>
        <end position="100"/>
    </location>
</feature>
<proteinExistence type="predicted"/>
<reference evidence="3" key="1">
    <citation type="journal article" date="2015" name="Nat. Genet.">
        <title>The genome and transcriptome of the zoonotic hookworm Ancylostoma ceylanicum identify infection-specific gene families.</title>
        <authorList>
            <person name="Schwarz E.M."/>
            <person name="Hu Y."/>
            <person name="Antoshechkin I."/>
            <person name="Miller M.M."/>
            <person name="Sternberg P.W."/>
            <person name="Aroian R.V."/>
        </authorList>
    </citation>
    <scope>NUCLEOTIDE SEQUENCE</scope>
    <source>
        <strain evidence="3">HY135</strain>
    </source>
</reference>
<sequence length="132" mass="14870">MACAKSRASQTRYRSQWKKRRAFTIDTHATRFASTTTRNFNKWAAATSAALSGDCVTRCPTFSSFFAGPPLARRANRAFQNSPGKGAHETPCKVSDKKTQKGHDEEIVLLDVKKRSVPRKYRFRMAIADQRA</sequence>
<feature type="compositionally biased region" description="Basic and acidic residues" evidence="1">
    <location>
        <begin position="86"/>
        <end position="100"/>
    </location>
</feature>
<protein>
    <submittedName>
        <fullName evidence="2">Uncharacterized protein</fullName>
    </submittedName>
</protein>
<dbReference type="EMBL" id="JARK01000147">
    <property type="protein sequence ID" value="EYC42015.1"/>
    <property type="molecule type" value="Genomic_DNA"/>
</dbReference>
<dbReference type="Proteomes" id="UP000024635">
    <property type="component" value="Unassembled WGS sequence"/>
</dbReference>
<name>A0A016WQU3_9BILA</name>